<name>A0A1F6CN17_HANXR</name>
<reference evidence="2 3" key="1">
    <citation type="journal article" date="2016" name="Nat. Commun.">
        <title>Thousands of microbial genomes shed light on interconnected biogeochemical processes in an aquifer system.</title>
        <authorList>
            <person name="Anantharaman K."/>
            <person name="Brown C.T."/>
            <person name="Hug L.A."/>
            <person name="Sharon I."/>
            <person name="Castelle C.J."/>
            <person name="Probst A.J."/>
            <person name="Thomas B.C."/>
            <person name="Singh A."/>
            <person name="Wilkins M.J."/>
            <person name="Karaoz U."/>
            <person name="Brodie E.L."/>
            <person name="Williams K.H."/>
            <person name="Hubbard S.S."/>
            <person name="Banfield J.F."/>
        </authorList>
    </citation>
    <scope>NUCLEOTIDE SEQUENCE [LARGE SCALE GENOMIC DNA]</scope>
    <source>
        <strain evidence="3">RIFCSPLOWO2_12_FULL_64_10</strain>
    </source>
</reference>
<dbReference type="EMBL" id="MFKF01000207">
    <property type="protein sequence ID" value="OGG50515.1"/>
    <property type="molecule type" value="Genomic_DNA"/>
</dbReference>
<evidence type="ECO:0000313" key="3">
    <source>
        <dbReference type="Proteomes" id="UP000178606"/>
    </source>
</evidence>
<gene>
    <name evidence="2" type="ORF">A3F84_17835</name>
</gene>
<comment type="caution">
    <text evidence="2">The sequence shown here is derived from an EMBL/GenBank/DDBJ whole genome shotgun (WGS) entry which is preliminary data.</text>
</comment>
<evidence type="ECO:0000313" key="2">
    <source>
        <dbReference type="EMBL" id="OGG50515.1"/>
    </source>
</evidence>
<dbReference type="Proteomes" id="UP000178606">
    <property type="component" value="Unassembled WGS sequence"/>
</dbReference>
<keyword evidence="1" id="KW-0472">Membrane</keyword>
<organism evidence="2 3">
    <name type="scientific">Handelsmanbacteria sp. (strain RIFCSPLOWO2_12_FULL_64_10)</name>
    <dbReference type="NCBI Taxonomy" id="1817868"/>
    <lineage>
        <taxon>Bacteria</taxon>
        <taxon>Candidatus Handelsmaniibacteriota</taxon>
    </lineage>
</organism>
<dbReference type="AlphaFoldDB" id="A0A1F6CN17"/>
<sequence>MNRLMNIDRRIIFLFVLLGAVLPLLVGFELPIKPTPNVQSIYDTVEAVAQKNGRILIAFDYGPSLVAELRPMALALLRHCFQRGVKVVGVTLTPEGVGMAQDAFETVAKEFNREYGKDYAFMGFKAGVASFILNMGQDFQATLPKDIQGNDTKAMEITKDIRSLRDFDYVVDITGSGVAEAWIAYGQERYRFKMATACTAVMAPDQFPFLQAGQINGLMGGLAGAAEYETLVGRKDAATRNMQPQSAVHLVIILFILFGNLFYFLGRRTP</sequence>
<keyword evidence="1" id="KW-0812">Transmembrane</keyword>
<evidence type="ECO:0000256" key="1">
    <source>
        <dbReference type="SAM" id="Phobius"/>
    </source>
</evidence>
<accession>A0A1F6CN17</accession>
<protein>
    <submittedName>
        <fullName evidence="2">Uncharacterized protein</fullName>
    </submittedName>
</protein>
<proteinExistence type="predicted"/>
<feature type="transmembrane region" description="Helical" evidence="1">
    <location>
        <begin position="247"/>
        <end position="265"/>
    </location>
</feature>
<keyword evidence="1" id="KW-1133">Transmembrane helix</keyword>